<sequence>MTTAAAAVAAAETTVTTDDGAALAVTVLAPLGTPSGTTVVLAHGWAAARRVWGTVADRLIREGHRVVLYDQRGHGASAPGREGFTVPRLGADLGAVLEHVGAPDAIVAGHSGGGFAALSYVTSGPRELSGLLLLGTAAHDQDTPDSEVRMMGSALFTRALRRPALGRKLLGQTMGKGADRRALEVNRQMFAATAPQVRADAFRSSRGMDLREPLATVRIPAVVLAGAADRVVAPALGRAVAEALPEARFEELPDAGHMLPLETPQEVVRAIRELADRRRG</sequence>
<gene>
    <name evidence="3" type="ORF">C6N75_09480</name>
</gene>
<dbReference type="Pfam" id="PF12146">
    <property type="entry name" value="Hydrolase_4"/>
    <property type="match status" value="1"/>
</dbReference>
<proteinExistence type="predicted"/>
<dbReference type="PANTHER" id="PTHR43798:SF31">
    <property type="entry name" value="AB HYDROLASE SUPERFAMILY PROTEIN YCLE"/>
    <property type="match status" value="1"/>
</dbReference>
<keyword evidence="1 3" id="KW-0378">Hydrolase</keyword>
<keyword evidence="4" id="KW-1185">Reference proteome</keyword>
<evidence type="ECO:0000256" key="1">
    <source>
        <dbReference type="ARBA" id="ARBA00022801"/>
    </source>
</evidence>
<dbReference type="RefSeq" id="WP_105868424.1">
    <property type="nucleotide sequence ID" value="NZ_PVLV01000119.1"/>
</dbReference>
<dbReference type="AlphaFoldDB" id="A0A2S9PYF7"/>
<evidence type="ECO:0000313" key="4">
    <source>
        <dbReference type="Proteomes" id="UP000239322"/>
    </source>
</evidence>
<dbReference type="InterPro" id="IPR022742">
    <property type="entry name" value="Hydrolase_4"/>
</dbReference>
<evidence type="ECO:0000313" key="3">
    <source>
        <dbReference type="EMBL" id="PRH79450.1"/>
    </source>
</evidence>
<name>A0A2S9PYF7_9ACTN</name>
<feature type="domain" description="Serine aminopeptidase S33" evidence="2">
    <location>
        <begin position="37"/>
        <end position="263"/>
    </location>
</feature>
<reference evidence="3 4" key="1">
    <citation type="submission" date="2018-03" db="EMBL/GenBank/DDBJ databases">
        <title>Novel Streptomyces sp. from soil.</title>
        <authorList>
            <person name="Tan G.Y.A."/>
            <person name="Lee Z.Y."/>
        </authorList>
    </citation>
    <scope>NUCLEOTIDE SEQUENCE [LARGE SCALE GENOMIC DNA]</scope>
    <source>
        <strain evidence="3 4">ST5x</strain>
    </source>
</reference>
<dbReference type="Gene3D" id="3.40.50.1820">
    <property type="entry name" value="alpha/beta hydrolase"/>
    <property type="match status" value="1"/>
</dbReference>
<dbReference type="OrthoDB" id="9785847at2"/>
<dbReference type="EMBL" id="PVLV01000119">
    <property type="protein sequence ID" value="PRH79450.1"/>
    <property type="molecule type" value="Genomic_DNA"/>
</dbReference>
<dbReference type="Proteomes" id="UP000239322">
    <property type="component" value="Unassembled WGS sequence"/>
</dbReference>
<dbReference type="InterPro" id="IPR029058">
    <property type="entry name" value="AB_hydrolase_fold"/>
</dbReference>
<dbReference type="GO" id="GO:0016020">
    <property type="term" value="C:membrane"/>
    <property type="evidence" value="ECO:0007669"/>
    <property type="project" value="TreeGrafter"/>
</dbReference>
<dbReference type="PANTHER" id="PTHR43798">
    <property type="entry name" value="MONOACYLGLYCEROL LIPASE"/>
    <property type="match status" value="1"/>
</dbReference>
<dbReference type="InterPro" id="IPR050266">
    <property type="entry name" value="AB_hydrolase_sf"/>
</dbReference>
<dbReference type="SUPFAM" id="SSF53474">
    <property type="entry name" value="alpha/beta-Hydrolases"/>
    <property type="match status" value="1"/>
</dbReference>
<protein>
    <submittedName>
        <fullName evidence="3">Alpha/beta hydrolase</fullName>
    </submittedName>
</protein>
<dbReference type="PRINTS" id="PR00111">
    <property type="entry name" value="ABHYDROLASE"/>
</dbReference>
<evidence type="ECO:0000259" key="2">
    <source>
        <dbReference type="Pfam" id="PF12146"/>
    </source>
</evidence>
<dbReference type="GO" id="GO:0016787">
    <property type="term" value="F:hydrolase activity"/>
    <property type="evidence" value="ECO:0007669"/>
    <property type="project" value="UniProtKB-KW"/>
</dbReference>
<organism evidence="3 4">
    <name type="scientific">Streptomyces solincola</name>
    <dbReference type="NCBI Taxonomy" id="2100817"/>
    <lineage>
        <taxon>Bacteria</taxon>
        <taxon>Bacillati</taxon>
        <taxon>Actinomycetota</taxon>
        <taxon>Actinomycetes</taxon>
        <taxon>Kitasatosporales</taxon>
        <taxon>Streptomycetaceae</taxon>
        <taxon>Streptomyces</taxon>
    </lineage>
</organism>
<dbReference type="InterPro" id="IPR000073">
    <property type="entry name" value="AB_hydrolase_1"/>
</dbReference>
<accession>A0A2S9PYF7</accession>
<comment type="caution">
    <text evidence="3">The sequence shown here is derived from an EMBL/GenBank/DDBJ whole genome shotgun (WGS) entry which is preliminary data.</text>
</comment>